<dbReference type="Proteomes" id="UP000681414">
    <property type="component" value="Unassembled WGS sequence"/>
</dbReference>
<evidence type="ECO:0000313" key="2">
    <source>
        <dbReference type="Proteomes" id="UP000681414"/>
    </source>
</evidence>
<sequence>MNVMTNFEERKREKQLTIERKLLRDLSIEELKKSLIIHFNALRIGVGPLDEGVEEACFDVAIEAYLNGGEFSRFTIHGETMEMAKKRCHQDITHFIDTLYYFWLYWDYGKKMISDEDIFLACEHFVYYWWVNGYRKGERRYKLRLH</sequence>
<dbReference type="Pfam" id="PF10730">
    <property type="entry name" value="DUF2521"/>
    <property type="match status" value="1"/>
</dbReference>
<proteinExistence type="predicted"/>
<accession>A0A942YJC6</accession>
<protein>
    <submittedName>
        <fullName evidence="1">DUF2521 family protein</fullName>
    </submittedName>
</protein>
<gene>
    <name evidence="1" type="ORF">KHA97_23250</name>
</gene>
<dbReference type="RefSeq" id="WP_213127190.1">
    <property type="nucleotide sequence ID" value="NZ_JAGYPG010000006.1"/>
</dbReference>
<evidence type="ECO:0000313" key="1">
    <source>
        <dbReference type="EMBL" id="MBS4197959.1"/>
    </source>
</evidence>
<keyword evidence="2" id="KW-1185">Reference proteome</keyword>
<dbReference type="AlphaFoldDB" id="A0A942YJC6"/>
<organism evidence="1 2">
    <name type="scientific">Lederbergia citri</name>
    <dbReference type="NCBI Taxonomy" id="2833580"/>
    <lineage>
        <taxon>Bacteria</taxon>
        <taxon>Bacillati</taxon>
        <taxon>Bacillota</taxon>
        <taxon>Bacilli</taxon>
        <taxon>Bacillales</taxon>
        <taxon>Bacillaceae</taxon>
        <taxon>Lederbergia</taxon>
    </lineage>
</organism>
<reference evidence="1 2" key="1">
    <citation type="submission" date="2021-05" db="EMBL/GenBank/DDBJ databases">
        <title>Novel Bacillus species.</title>
        <authorList>
            <person name="Liu G."/>
        </authorList>
    </citation>
    <scope>NUCLEOTIDE SEQUENCE [LARGE SCALE GENOMIC DNA]</scope>
    <source>
        <strain evidence="2">FJAT-49780</strain>
    </source>
</reference>
<dbReference type="InterPro" id="IPR019667">
    <property type="entry name" value="Uncharacterised_YbaK"/>
</dbReference>
<name>A0A942YJC6_9BACI</name>
<dbReference type="EMBL" id="JAGYPG010000006">
    <property type="protein sequence ID" value="MBS4197959.1"/>
    <property type="molecule type" value="Genomic_DNA"/>
</dbReference>
<comment type="caution">
    <text evidence="1">The sequence shown here is derived from an EMBL/GenBank/DDBJ whole genome shotgun (WGS) entry which is preliminary data.</text>
</comment>